<reference evidence="2 3" key="1">
    <citation type="submission" date="2024-01" db="EMBL/GenBank/DDBJ databases">
        <title>Genome assemblies of Stephania.</title>
        <authorList>
            <person name="Yang L."/>
        </authorList>
    </citation>
    <scope>NUCLEOTIDE SEQUENCE [LARGE SCALE GENOMIC DNA]</scope>
    <source>
        <strain evidence="2">YNDBR</strain>
        <tissue evidence="2">Leaf</tissue>
    </source>
</reference>
<comment type="caution">
    <text evidence="2">The sequence shown here is derived from an EMBL/GenBank/DDBJ whole genome shotgun (WGS) entry which is preliminary data.</text>
</comment>
<organism evidence="2 3">
    <name type="scientific">Stephania yunnanensis</name>
    <dbReference type="NCBI Taxonomy" id="152371"/>
    <lineage>
        <taxon>Eukaryota</taxon>
        <taxon>Viridiplantae</taxon>
        <taxon>Streptophyta</taxon>
        <taxon>Embryophyta</taxon>
        <taxon>Tracheophyta</taxon>
        <taxon>Spermatophyta</taxon>
        <taxon>Magnoliopsida</taxon>
        <taxon>Ranunculales</taxon>
        <taxon>Menispermaceae</taxon>
        <taxon>Menispermoideae</taxon>
        <taxon>Cissampelideae</taxon>
        <taxon>Stephania</taxon>
    </lineage>
</organism>
<dbReference type="Proteomes" id="UP001420932">
    <property type="component" value="Unassembled WGS sequence"/>
</dbReference>
<protein>
    <submittedName>
        <fullName evidence="2">Uncharacterized protein</fullName>
    </submittedName>
</protein>
<name>A0AAP0IT50_9MAGN</name>
<keyword evidence="3" id="KW-1185">Reference proteome</keyword>
<keyword evidence="1" id="KW-1133">Transmembrane helix</keyword>
<feature type="transmembrane region" description="Helical" evidence="1">
    <location>
        <begin position="40"/>
        <end position="61"/>
    </location>
</feature>
<keyword evidence="1" id="KW-0472">Membrane</keyword>
<gene>
    <name evidence="2" type="ORF">Syun_018836</name>
</gene>
<feature type="transmembrane region" description="Helical" evidence="1">
    <location>
        <begin position="68"/>
        <end position="86"/>
    </location>
</feature>
<evidence type="ECO:0000313" key="3">
    <source>
        <dbReference type="Proteomes" id="UP001420932"/>
    </source>
</evidence>
<evidence type="ECO:0000313" key="2">
    <source>
        <dbReference type="EMBL" id="KAK9121219.1"/>
    </source>
</evidence>
<dbReference type="AlphaFoldDB" id="A0AAP0IT50"/>
<keyword evidence="1" id="KW-0812">Transmembrane</keyword>
<dbReference type="EMBL" id="JBBNAF010000008">
    <property type="protein sequence ID" value="KAK9121219.1"/>
    <property type="molecule type" value="Genomic_DNA"/>
</dbReference>
<proteinExistence type="predicted"/>
<evidence type="ECO:0000256" key="1">
    <source>
        <dbReference type="SAM" id="Phobius"/>
    </source>
</evidence>
<accession>A0AAP0IT50</accession>
<sequence length="88" mass="10066">MKSPIYSYKAFAICPLHHLLLHLPHSQSLSSTCITLTQTPFITVHFFIIFLCSYTSSSIPLKPHLHPLQPITPPMAISIVFFLFLWDK</sequence>